<evidence type="ECO:0000256" key="1">
    <source>
        <dbReference type="ARBA" id="ARBA00004123"/>
    </source>
</evidence>
<protein>
    <submittedName>
        <fullName evidence="8">Uncharacterized protein</fullName>
    </submittedName>
</protein>
<evidence type="ECO:0000259" key="7">
    <source>
        <dbReference type="PROSITE" id="PS51294"/>
    </source>
</evidence>
<dbReference type="Pfam" id="PF00249">
    <property type="entry name" value="Myb_DNA-binding"/>
    <property type="match status" value="2"/>
</dbReference>
<dbReference type="PANTHER" id="PTHR47998">
    <property type="entry name" value="TRANSCRIPTION FACTOR MYB51-LIKE ISOFORM X1"/>
    <property type="match status" value="1"/>
</dbReference>
<dbReference type="InterPro" id="IPR009057">
    <property type="entry name" value="Homeodomain-like_sf"/>
</dbReference>
<comment type="subcellular location">
    <subcellularLocation>
        <location evidence="1">Nucleus</location>
    </subcellularLocation>
</comment>
<evidence type="ECO:0000256" key="4">
    <source>
        <dbReference type="ARBA" id="ARBA00023242"/>
    </source>
</evidence>
<evidence type="ECO:0000313" key="9">
    <source>
        <dbReference type="Proteomes" id="UP000325577"/>
    </source>
</evidence>
<dbReference type="InterPro" id="IPR015495">
    <property type="entry name" value="Myb_TF_plants"/>
</dbReference>
<feature type="domain" description="HTH myb-type" evidence="7">
    <location>
        <begin position="61"/>
        <end position="115"/>
    </location>
</feature>
<dbReference type="AlphaFoldDB" id="A0A5J5AVI1"/>
<keyword evidence="2" id="KW-0677">Repeat</keyword>
<dbReference type="Gene3D" id="1.10.10.60">
    <property type="entry name" value="Homeodomain-like"/>
    <property type="match status" value="2"/>
</dbReference>
<dbReference type="PROSITE" id="PS51294">
    <property type="entry name" value="HTH_MYB"/>
    <property type="match status" value="2"/>
</dbReference>
<dbReference type="GO" id="GO:0006355">
    <property type="term" value="P:regulation of DNA-templated transcription"/>
    <property type="evidence" value="ECO:0007669"/>
    <property type="project" value="TreeGrafter"/>
</dbReference>
<dbReference type="Proteomes" id="UP000325577">
    <property type="component" value="Linkage Group LG17"/>
</dbReference>
<dbReference type="PANTHER" id="PTHR47998:SF43">
    <property type="entry name" value="TRANSCRIPTION FACTOR MYB82"/>
    <property type="match status" value="1"/>
</dbReference>
<evidence type="ECO:0000256" key="3">
    <source>
        <dbReference type="ARBA" id="ARBA00023125"/>
    </source>
</evidence>
<name>A0A5J5AVI1_9ASTE</name>
<dbReference type="SMART" id="SM00717">
    <property type="entry name" value="SANT"/>
    <property type="match status" value="2"/>
</dbReference>
<dbReference type="GO" id="GO:0030154">
    <property type="term" value="P:cell differentiation"/>
    <property type="evidence" value="ECO:0007669"/>
    <property type="project" value="TreeGrafter"/>
</dbReference>
<dbReference type="PROSITE" id="PS50090">
    <property type="entry name" value="MYB_LIKE"/>
    <property type="match status" value="2"/>
</dbReference>
<dbReference type="InterPro" id="IPR017930">
    <property type="entry name" value="Myb_dom"/>
</dbReference>
<keyword evidence="4" id="KW-0539">Nucleus</keyword>
<evidence type="ECO:0000313" key="8">
    <source>
        <dbReference type="EMBL" id="KAA8535145.1"/>
    </source>
</evidence>
<proteinExistence type="predicted"/>
<reference evidence="8 9" key="1">
    <citation type="submission" date="2019-09" db="EMBL/GenBank/DDBJ databases">
        <title>A chromosome-level genome assembly of the Chinese tupelo Nyssa sinensis.</title>
        <authorList>
            <person name="Yang X."/>
            <person name="Kang M."/>
            <person name="Yang Y."/>
            <person name="Xiong H."/>
            <person name="Wang M."/>
            <person name="Zhang Z."/>
            <person name="Wang Z."/>
            <person name="Wu H."/>
            <person name="Ma T."/>
            <person name="Liu J."/>
            <person name="Xi Z."/>
        </authorList>
    </citation>
    <scope>NUCLEOTIDE SEQUENCE [LARGE SCALE GENOMIC DNA]</scope>
    <source>
        <strain evidence="8">J267</strain>
        <tissue evidence="8">Leaf</tissue>
    </source>
</reference>
<keyword evidence="9" id="KW-1185">Reference proteome</keyword>
<feature type="domain" description="Myb-like" evidence="6">
    <location>
        <begin position="61"/>
        <end position="111"/>
    </location>
</feature>
<feature type="domain" description="HTH myb-type" evidence="7">
    <location>
        <begin position="11"/>
        <end position="60"/>
    </location>
</feature>
<feature type="domain" description="Myb-like" evidence="6">
    <location>
        <begin position="11"/>
        <end position="60"/>
    </location>
</feature>
<dbReference type="InterPro" id="IPR001005">
    <property type="entry name" value="SANT/Myb"/>
</dbReference>
<dbReference type="SUPFAM" id="SSF46689">
    <property type="entry name" value="Homeodomain-like"/>
    <property type="match status" value="1"/>
</dbReference>
<evidence type="ECO:0000259" key="6">
    <source>
        <dbReference type="PROSITE" id="PS50090"/>
    </source>
</evidence>
<keyword evidence="3" id="KW-0238">DNA-binding</keyword>
<dbReference type="FunFam" id="1.10.10.60:FF:000001">
    <property type="entry name" value="MYB-related transcription factor"/>
    <property type="match status" value="1"/>
</dbReference>
<dbReference type="CDD" id="cd00167">
    <property type="entry name" value="SANT"/>
    <property type="match status" value="2"/>
</dbReference>
<dbReference type="GO" id="GO:0005634">
    <property type="term" value="C:nucleus"/>
    <property type="evidence" value="ECO:0007669"/>
    <property type="project" value="UniProtKB-SubCell"/>
</dbReference>
<dbReference type="GO" id="GO:0000976">
    <property type="term" value="F:transcription cis-regulatory region binding"/>
    <property type="evidence" value="ECO:0007669"/>
    <property type="project" value="TreeGrafter"/>
</dbReference>
<evidence type="ECO:0000256" key="5">
    <source>
        <dbReference type="SAM" id="MobiDB-lite"/>
    </source>
</evidence>
<sequence length="217" mass="24686">MEKKELKPRLLRKGLWKPEEDLILKKYVETHGEGNWATVSQKSGLMRGGKSCRLRWKNYLRPNIKRGRMSDEEKDLIIRLHKLLGNRWSLIAGRLPGRTDNEVKNFWNTHLNKKGSRAKPTNINRNNKNKLHQLPPSHPIDGESLANTSGGPEVDGREEDITFTSPRVEAAKSFNYGPKSPLLPTNDASFFYDDETFIPILDSFVLFGTYGSNGEGP</sequence>
<feature type="region of interest" description="Disordered" evidence="5">
    <location>
        <begin position="112"/>
        <end position="158"/>
    </location>
</feature>
<dbReference type="OrthoDB" id="2143914at2759"/>
<evidence type="ECO:0000256" key="2">
    <source>
        <dbReference type="ARBA" id="ARBA00022737"/>
    </source>
</evidence>
<gene>
    <name evidence="8" type="ORF">F0562_030148</name>
</gene>
<organism evidence="8 9">
    <name type="scientific">Nyssa sinensis</name>
    <dbReference type="NCBI Taxonomy" id="561372"/>
    <lineage>
        <taxon>Eukaryota</taxon>
        <taxon>Viridiplantae</taxon>
        <taxon>Streptophyta</taxon>
        <taxon>Embryophyta</taxon>
        <taxon>Tracheophyta</taxon>
        <taxon>Spermatophyta</taxon>
        <taxon>Magnoliopsida</taxon>
        <taxon>eudicotyledons</taxon>
        <taxon>Gunneridae</taxon>
        <taxon>Pentapetalae</taxon>
        <taxon>asterids</taxon>
        <taxon>Cornales</taxon>
        <taxon>Nyssaceae</taxon>
        <taxon>Nyssa</taxon>
    </lineage>
</organism>
<accession>A0A5J5AVI1</accession>
<dbReference type="EMBL" id="CM018040">
    <property type="protein sequence ID" value="KAA8535145.1"/>
    <property type="molecule type" value="Genomic_DNA"/>
</dbReference>